<accession>A0A7X6L4J4</accession>
<dbReference type="CDD" id="cd00093">
    <property type="entry name" value="HTH_XRE"/>
    <property type="match status" value="1"/>
</dbReference>
<protein>
    <submittedName>
        <fullName evidence="2">Helix-turn-helix transcriptional regulator</fullName>
    </submittedName>
</protein>
<organism evidence="2 3">
    <name type="scientific">Nocardia gamkensis</name>
    <dbReference type="NCBI Taxonomy" id="352869"/>
    <lineage>
        <taxon>Bacteria</taxon>
        <taxon>Bacillati</taxon>
        <taxon>Actinomycetota</taxon>
        <taxon>Actinomycetes</taxon>
        <taxon>Mycobacteriales</taxon>
        <taxon>Nocardiaceae</taxon>
        <taxon>Nocardia</taxon>
    </lineage>
</organism>
<gene>
    <name evidence="2" type="ORF">HGB38_16015</name>
</gene>
<dbReference type="SMART" id="SM00530">
    <property type="entry name" value="HTH_XRE"/>
    <property type="match status" value="1"/>
</dbReference>
<evidence type="ECO:0000313" key="2">
    <source>
        <dbReference type="EMBL" id="NKY27721.1"/>
    </source>
</evidence>
<evidence type="ECO:0000313" key="3">
    <source>
        <dbReference type="Proteomes" id="UP000540698"/>
    </source>
</evidence>
<name>A0A7X6L4J4_9NOCA</name>
<dbReference type="Pfam" id="PF01381">
    <property type="entry name" value="HTH_3"/>
    <property type="match status" value="1"/>
</dbReference>
<sequence length="138" mass="15689">MKMEKTMKTTSRNETALRLAEVIETRRKELHITRAILADRSGLSRSTITRIAQGFFAKPTPDSLRAIAEAIDLPCDELFAIAGWLSTRQSRAEPFVRVSYHGVPREAIEEIEAAIDAVAARYRRCFRHDCVVANHRHK</sequence>
<dbReference type="RefSeq" id="WP_168434129.1">
    <property type="nucleotide sequence ID" value="NZ_JAAXOS010000007.1"/>
</dbReference>
<keyword evidence="3" id="KW-1185">Reference proteome</keyword>
<dbReference type="Gene3D" id="1.10.260.40">
    <property type="entry name" value="lambda repressor-like DNA-binding domains"/>
    <property type="match status" value="1"/>
</dbReference>
<feature type="domain" description="HTH cro/C1-type" evidence="1">
    <location>
        <begin position="23"/>
        <end position="78"/>
    </location>
</feature>
<evidence type="ECO:0000259" key="1">
    <source>
        <dbReference type="PROSITE" id="PS50943"/>
    </source>
</evidence>
<dbReference type="Proteomes" id="UP000540698">
    <property type="component" value="Unassembled WGS sequence"/>
</dbReference>
<dbReference type="InterPro" id="IPR010982">
    <property type="entry name" value="Lambda_DNA-bd_dom_sf"/>
</dbReference>
<comment type="caution">
    <text evidence="2">The sequence shown here is derived from an EMBL/GenBank/DDBJ whole genome shotgun (WGS) entry which is preliminary data.</text>
</comment>
<dbReference type="GO" id="GO:0003677">
    <property type="term" value="F:DNA binding"/>
    <property type="evidence" value="ECO:0007669"/>
    <property type="project" value="InterPro"/>
</dbReference>
<dbReference type="InterPro" id="IPR001387">
    <property type="entry name" value="Cro/C1-type_HTH"/>
</dbReference>
<dbReference type="PROSITE" id="PS50943">
    <property type="entry name" value="HTH_CROC1"/>
    <property type="match status" value="1"/>
</dbReference>
<dbReference type="AlphaFoldDB" id="A0A7X6L4J4"/>
<dbReference type="EMBL" id="JAAXOS010000007">
    <property type="protein sequence ID" value="NKY27721.1"/>
    <property type="molecule type" value="Genomic_DNA"/>
</dbReference>
<reference evidence="2 3" key="1">
    <citation type="submission" date="2020-04" db="EMBL/GenBank/DDBJ databases">
        <title>MicrobeNet Type strains.</title>
        <authorList>
            <person name="Nicholson A.C."/>
        </authorList>
    </citation>
    <scope>NUCLEOTIDE SEQUENCE [LARGE SCALE GENOMIC DNA]</scope>
    <source>
        <strain evidence="2 3">DSM 44956</strain>
    </source>
</reference>
<proteinExistence type="predicted"/>
<dbReference type="SUPFAM" id="SSF47413">
    <property type="entry name" value="lambda repressor-like DNA-binding domains"/>
    <property type="match status" value="1"/>
</dbReference>